<dbReference type="PANTHER" id="PTHR30411">
    <property type="entry name" value="CYTOPLASMIC PROTEIN"/>
    <property type="match status" value="1"/>
</dbReference>
<proteinExistence type="predicted"/>
<accession>A0A1Y5U4G2</accession>
<keyword evidence="3" id="KW-1185">Reference proteome</keyword>
<protein>
    <submittedName>
        <fullName evidence="2">Cys-tRNA(Pro)/Cys-tRNA(Cys) deacylase YbaK</fullName>
        <ecNumber evidence="2">4.2.-.-</ecNumber>
    </submittedName>
</protein>
<dbReference type="InterPro" id="IPR036754">
    <property type="entry name" value="YbaK/aa-tRNA-synt-asso_dom_sf"/>
</dbReference>
<dbReference type="OrthoDB" id="9798760at2"/>
<dbReference type="CDD" id="cd04333">
    <property type="entry name" value="ProX_deacylase"/>
    <property type="match status" value="1"/>
</dbReference>
<dbReference type="EMBL" id="FWFR01000006">
    <property type="protein sequence ID" value="SLN77049.1"/>
    <property type="molecule type" value="Genomic_DNA"/>
</dbReference>
<evidence type="ECO:0000259" key="1">
    <source>
        <dbReference type="Pfam" id="PF04073"/>
    </source>
</evidence>
<organism evidence="2 3">
    <name type="scientific">Oceanibacterium hippocampi</name>
    <dbReference type="NCBI Taxonomy" id="745714"/>
    <lineage>
        <taxon>Bacteria</taxon>
        <taxon>Pseudomonadati</taxon>
        <taxon>Pseudomonadota</taxon>
        <taxon>Alphaproteobacteria</taxon>
        <taxon>Sneathiellales</taxon>
        <taxon>Sneathiellaceae</taxon>
        <taxon>Oceanibacterium</taxon>
    </lineage>
</organism>
<evidence type="ECO:0000313" key="2">
    <source>
        <dbReference type="EMBL" id="SLN77049.1"/>
    </source>
</evidence>
<dbReference type="AlphaFoldDB" id="A0A1Y5U4G2"/>
<dbReference type="RefSeq" id="WP_085885598.1">
    <property type="nucleotide sequence ID" value="NZ_FWFR01000006.1"/>
</dbReference>
<reference evidence="2 3" key="1">
    <citation type="submission" date="2017-03" db="EMBL/GenBank/DDBJ databases">
        <authorList>
            <person name="Afonso C.L."/>
            <person name="Miller P.J."/>
            <person name="Scott M.A."/>
            <person name="Spackman E."/>
            <person name="Goraichik I."/>
            <person name="Dimitrov K.M."/>
            <person name="Suarez D.L."/>
            <person name="Swayne D.E."/>
        </authorList>
    </citation>
    <scope>NUCLEOTIDE SEQUENCE [LARGE SCALE GENOMIC DNA]</scope>
    <source>
        <strain evidence="2 3">CECT 7691</strain>
    </source>
</reference>
<evidence type="ECO:0000313" key="3">
    <source>
        <dbReference type="Proteomes" id="UP000193200"/>
    </source>
</evidence>
<feature type="domain" description="YbaK/aminoacyl-tRNA synthetase-associated" evidence="1">
    <location>
        <begin position="31"/>
        <end position="148"/>
    </location>
</feature>
<keyword evidence="2" id="KW-0456">Lyase</keyword>
<dbReference type="EC" id="4.2.-.-" evidence="2"/>
<dbReference type="InterPro" id="IPR007214">
    <property type="entry name" value="YbaK/aa-tRNA-synth-assoc-dom"/>
</dbReference>
<dbReference type="Gene3D" id="3.90.960.10">
    <property type="entry name" value="YbaK/aminoacyl-tRNA synthetase-associated domain"/>
    <property type="match status" value="1"/>
</dbReference>
<dbReference type="SUPFAM" id="SSF55826">
    <property type="entry name" value="YbaK/ProRS associated domain"/>
    <property type="match status" value="1"/>
</dbReference>
<dbReference type="Pfam" id="PF04073">
    <property type="entry name" value="tRNA_edit"/>
    <property type="match status" value="1"/>
</dbReference>
<dbReference type="InParanoid" id="A0A1Y5U4G2"/>
<gene>
    <name evidence="2" type="primary">ybaK</name>
    <name evidence="2" type="ORF">OCH7691_04260</name>
</gene>
<dbReference type="GO" id="GO:0016829">
    <property type="term" value="F:lyase activity"/>
    <property type="evidence" value="ECO:0007669"/>
    <property type="project" value="UniProtKB-KW"/>
</dbReference>
<dbReference type="Proteomes" id="UP000193200">
    <property type="component" value="Unassembled WGS sequence"/>
</dbReference>
<dbReference type="GO" id="GO:0002161">
    <property type="term" value="F:aminoacyl-tRNA deacylase activity"/>
    <property type="evidence" value="ECO:0007669"/>
    <property type="project" value="InterPro"/>
</dbReference>
<name>A0A1Y5U4G2_9PROT</name>
<dbReference type="PANTHER" id="PTHR30411:SF1">
    <property type="entry name" value="CYTOPLASMIC PROTEIN"/>
    <property type="match status" value="1"/>
</dbReference>
<sequence>MNEKLLEREPVRRVAAVLAAAGAGEVLTLAETARTAADAARSLDCPQGAIVKSLVFAAGEQALMALVSGDRQCDTKALRRGLGLEARVGRADADFVRQATGYTIGGVSPVGLATAMPLAIDAGLARFETIYAAAGHPHCVFAIDFAGLCRLTGGIVLDDIGSDAGK</sequence>